<evidence type="ECO:0000256" key="2">
    <source>
        <dbReference type="ARBA" id="ARBA00022485"/>
    </source>
</evidence>
<dbReference type="InterPro" id="IPR027467">
    <property type="entry name" value="MopterinOxRdtase_cofactor_BS"/>
</dbReference>
<dbReference type="InterPro" id="IPR006963">
    <property type="entry name" value="Mopterin_OxRdtase_4Fe-4S_dom"/>
</dbReference>
<evidence type="ECO:0000256" key="5">
    <source>
        <dbReference type="ARBA" id="ARBA00023014"/>
    </source>
</evidence>
<dbReference type="GO" id="GO:0051539">
    <property type="term" value="F:4 iron, 4 sulfur cluster binding"/>
    <property type="evidence" value="ECO:0007669"/>
    <property type="project" value="UniProtKB-KW"/>
</dbReference>
<dbReference type="InterPro" id="IPR006656">
    <property type="entry name" value="Mopterin_OxRdtase"/>
</dbReference>
<feature type="compositionally biased region" description="Basic and acidic residues" evidence="6">
    <location>
        <begin position="364"/>
        <end position="377"/>
    </location>
</feature>
<sequence length="753" mass="84430">MNVEEGEKRGDDDVTIVPTGCCHDCGGRCVLRAHVKNGRIIRLETDIGEEPQIRACLRGRAYRQRVYHPDRLKYPMRRTGNRGDGKFERICWDEALDEVAAKLKEIRNTYGNSSILFLPGSGNQGMLHGPIPVGLMLQQFGGFTRFWGGVSYEGALFASMATYGTIRTGNSRDDLLNSRFIIMWGWNPANTIWDPETNLYLARAREKGIKIVSIDPRFTDSAAIFADQWIPIRPGTDTAMLIAMAYVVITENLYDKAFVEKYTVGFDKYKDYVLGIEDDEPKTPKWAESITTVPAGVIKELAREYAIQKPAALIAGWGPARTAMGEQYSRAANVLTAITGNIGINGGYAAGFMRAYSSREMKYIRPQDSEKPRDKSKGIPSGNPVEDGALPRKDSLYKLTGGTNSTSARMHYTKVYDAIIKGRSGGYPSDLKMAYIVGSNCINQYPNTNYGVKALKTLDFIVVHEQFMTATAKFADILLPVNTFMERNDIAPPWLGSPYYIYLNKAIDSLYESKSDLEICRELSKRIDVPQGFFEMSEDDILRLFTSKREDIEDYDKMKRDGVLKIKLTEPIVSFKDQIRDPENNPFPTLSGKIEINCDHLAEMENARIPSIPKYLSHDEHYDAPKSAEYPLQLLTTHFKTRAHSTWHNIPWMQETEPHAVWINSVDAENRGIRGGDMVDVFNERGRIRIPAKVTERIMPGVVNVSQGAWYDPDEEGVDKGGCANVLTKDDKSPGGAVQVNSALVQVEPSPKD</sequence>
<comment type="similarity">
    <text evidence="1">Belongs to the prokaryotic molybdopterin-containing oxidoreductase family.</text>
</comment>
<feature type="region of interest" description="Disordered" evidence="6">
    <location>
        <begin position="364"/>
        <end position="396"/>
    </location>
</feature>
<evidence type="ECO:0000256" key="6">
    <source>
        <dbReference type="SAM" id="MobiDB-lite"/>
    </source>
</evidence>
<dbReference type="SUPFAM" id="SSF50692">
    <property type="entry name" value="ADC-like"/>
    <property type="match status" value="1"/>
</dbReference>
<dbReference type="GO" id="GO:0043546">
    <property type="term" value="F:molybdopterin cofactor binding"/>
    <property type="evidence" value="ECO:0007669"/>
    <property type="project" value="InterPro"/>
</dbReference>
<gene>
    <name evidence="8" type="ORF">H8E19_16940</name>
</gene>
<dbReference type="GO" id="GO:0016491">
    <property type="term" value="F:oxidoreductase activity"/>
    <property type="evidence" value="ECO:0007669"/>
    <property type="project" value="InterPro"/>
</dbReference>
<dbReference type="GO" id="GO:0030151">
    <property type="term" value="F:molybdenum ion binding"/>
    <property type="evidence" value="ECO:0007669"/>
    <property type="project" value="TreeGrafter"/>
</dbReference>
<dbReference type="InterPro" id="IPR050612">
    <property type="entry name" value="Prok_Mopterin_Oxidored"/>
</dbReference>
<evidence type="ECO:0000256" key="3">
    <source>
        <dbReference type="ARBA" id="ARBA00022723"/>
    </source>
</evidence>
<dbReference type="GO" id="GO:0030288">
    <property type="term" value="C:outer membrane-bounded periplasmic space"/>
    <property type="evidence" value="ECO:0007669"/>
    <property type="project" value="TreeGrafter"/>
</dbReference>
<dbReference type="PANTHER" id="PTHR43742:SF3">
    <property type="entry name" value="DIMETHYL SULFOXIDE REDUCTASE DMSA"/>
    <property type="match status" value="1"/>
</dbReference>
<evidence type="ECO:0000256" key="4">
    <source>
        <dbReference type="ARBA" id="ARBA00023004"/>
    </source>
</evidence>
<dbReference type="Gene3D" id="3.40.228.10">
    <property type="entry name" value="Dimethylsulfoxide Reductase, domain 2"/>
    <property type="match status" value="1"/>
</dbReference>
<feature type="domain" description="4Fe-4S Mo/W bis-MGD-type" evidence="7">
    <location>
        <begin position="14"/>
        <end position="70"/>
    </location>
</feature>
<name>A0A8J6TA39_9DELT</name>
<protein>
    <submittedName>
        <fullName evidence="8">Molybdopterin-dependent oxidoreductase</fullName>
    </submittedName>
</protein>
<dbReference type="GO" id="GO:0009061">
    <property type="term" value="P:anaerobic respiration"/>
    <property type="evidence" value="ECO:0007669"/>
    <property type="project" value="TreeGrafter"/>
</dbReference>
<dbReference type="Gene3D" id="2.20.25.90">
    <property type="entry name" value="ADC-like domains"/>
    <property type="match status" value="1"/>
</dbReference>
<proteinExistence type="inferred from homology"/>
<dbReference type="PROSITE" id="PS00551">
    <property type="entry name" value="MOLYBDOPTERIN_PROK_1"/>
    <property type="match status" value="1"/>
</dbReference>
<dbReference type="PANTHER" id="PTHR43742">
    <property type="entry name" value="TRIMETHYLAMINE-N-OXIDE REDUCTASE"/>
    <property type="match status" value="1"/>
</dbReference>
<dbReference type="SMART" id="SM00926">
    <property type="entry name" value="Molybdop_Fe4S4"/>
    <property type="match status" value="1"/>
</dbReference>
<organism evidence="8 9">
    <name type="scientific">Candidatus Desulfacyla euxinica</name>
    <dbReference type="NCBI Taxonomy" id="2841693"/>
    <lineage>
        <taxon>Bacteria</taxon>
        <taxon>Deltaproteobacteria</taxon>
        <taxon>Candidatus Desulfacyla</taxon>
    </lineage>
</organism>
<accession>A0A8J6TA39</accession>
<dbReference type="Pfam" id="PF04879">
    <property type="entry name" value="Molybdop_Fe4S4"/>
    <property type="match status" value="1"/>
</dbReference>
<keyword evidence="5" id="KW-0411">Iron-sulfur</keyword>
<dbReference type="AlphaFoldDB" id="A0A8J6TA39"/>
<keyword evidence="2" id="KW-0004">4Fe-4S</keyword>
<evidence type="ECO:0000259" key="7">
    <source>
        <dbReference type="PROSITE" id="PS51669"/>
    </source>
</evidence>
<dbReference type="GO" id="GO:0009055">
    <property type="term" value="F:electron transfer activity"/>
    <property type="evidence" value="ECO:0007669"/>
    <property type="project" value="TreeGrafter"/>
</dbReference>
<dbReference type="Proteomes" id="UP000650524">
    <property type="component" value="Unassembled WGS sequence"/>
</dbReference>
<evidence type="ECO:0000313" key="9">
    <source>
        <dbReference type="Proteomes" id="UP000650524"/>
    </source>
</evidence>
<dbReference type="Pfam" id="PF00384">
    <property type="entry name" value="Molybdopterin"/>
    <property type="match status" value="1"/>
</dbReference>
<dbReference type="InterPro" id="IPR009010">
    <property type="entry name" value="Asp_de-COase-like_dom_sf"/>
</dbReference>
<dbReference type="Pfam" id="PF01568">
    <property type="entry name" value="Molydop_binding"/>
    <property type="match status" value="1"/>
</dbReference>
<dbReference type="EMBL" id="JACNJD010000345">
    <property type="protein sequence ID" value="MBC8179093.1"/>
    <property type="molecule type" value="Genomic_DNA"/>
</dbReference>
<dbReference type="Gene3D" id="3.40.50.740">
    <property type="match status" value="1"/>
</dbReference>
<dbReference type="Gene3D" id="2.40.40.20">
    <property type="match status" value="1"/>
</dbReference>
<evidence type="ECO:0000256" key="1">
    <source>
        <dbReference type="ARBA" id="ARBA00010312"/>
    </source>
</evidence>
<feature type="region of interest" description="Disordered" evidence="6">
    <location>
        <begin position="728"/>
        <end position="753"/>
    </location>
</feature>
<evidence type="ECO:0000313" key="8">
    <source>
        <dbReference type="EMBL" id="MBC8179093.1"/>
    </source>
</evidence>
<keyword evidence="4" id="KW-0408">Iron</keyword>
<dbReference type="PROSITE" id="PS51669">
    <property type="entry name" value="4FE4S_MOW_BIS_MGD"/>
    <property type="match status" value="1"/>
</dbReference>
<reference evidence="8 9" key="1">
    <citation type="submission" date="2020-08" db="EMBL/GenBank/DDBJ databases">
        <title>Bridging the membrane lipid divide: bacteria of the FCB group superphylum have the potential to synthesize archaeal ether lipids.</title>
        <authorList>
            <person name="Villanueva L."/>
            <person name="Von Meijenfeldt F.A.B."/>
            <person name="Westbye A.B."/>
            <person name="Yadav S."/>
            <person name="Hopmans E.C."/>
            <person name="Dutilh B.E."/>
            <person name="Sinninghe Damste J.S."/>
        </authorList>
    </citation>
    <scope>NUCLEOTIDE SEQUENCE [LARGE SCALE GENOMIC DNA]</scope>
    <source>
        <strain evidence="8">NIOZ-UU27</strain>
    </source>
</reference>
<dbReference type="SUPFAM" id="SSF53706">
    <property type="entry name" value="Formate dehydrogenase/DMSO reductase, domains 1-3"/>
    <property type="match status" value="1"/>
</dbReference>
<keyword evidence="3" id="KW-0479">Metal-binding</keyword>
<dbReference type="InterPro" id="IPR006657">
    <property type="entry name" value="MoPterin_dinucl-bd_dom"/>
</dbReference>
<comment type="caution">
    <text evidence="8">The sequence shown here is derived from an EMBL/GenBank/DDBJ whole genome shotgun (WGS) entry which is preliminary data.</text>
</comment>